<name>A0A1Y1UAX3_9FUNG</name>
<gene>
    <name evidence="1" type="ORF">BCR32DRAFT_288643</name>
</gene>
<comment type="caution">
    <text evidence="1">The sequence shown here is derived from an EMBL/GenBank/DDBJ whole genome shotgun (WGS) entry which is preliminary data.</text>
</comment>
<sequence length="58" mass="6804">MSRILVDLKLKFTNSSITFKFHINKNNQKKNNDNLANIEDFRLILCSLRSSAQELQHI</sequence>
<reference evidence="1 2" key="1">
    <citation type="submission" date="2016-08" db="EMBL/GenBank/DDBJ databases">
        <title>A Parts List for Fungal Cellulosomes Revealed by Comparative Genomics.</title>
        <authorList>
            <consortium name="DOE Joint Genome Institute"/>
            <person name="Haitjema C.H."/>
            <person name="Gilmore S.P."/>
            <person name="Henske J.K."/>
            <person name="Solomon K.V."/>
            <person name="De Groot R."/>
            <person name="Kuo A."/>
            <person name="Mondo S.J."/>
            <person name="Salamov A.A."/>
            <person name="Labutti K."/>
            <person name="Zhao Z."/>
            <person name="Chiniquy J."/>
            <person name="Barry K."/>
            <person name="Brewer H.M."/>
            <person name="Purvine S.O."/>
            <person name="Wright A.T."/>
            <person name="Boxma B."/>
            <person name="Van Alen T."/>
            <person name="Hackstein J.H."/>
            <person name="Baker S.E."/>
            <person name="Grigoriev I.V."/>
            <person name="O'Malley M.A."/>
        </authorList>
    </citation>
    <scope>NUCLEOTIDE SEQUENCE [LARGE SCALE GENOMIC DNA]</scope>
    <source>
        <strain evidence="1 2">S4</strain>
    </source>
</reference>
<protein>
    <submittedName>
        <fullName evidence="1">Uncharacterized protein</fullName>
    </submittedName>
</protein>
<accession>A0A1Y1UAX3</accession>
<dbReference type="AlphaFoldDB" id="A0A1Y1UAX3"/>
<dbReference type="Proteomes" id="UP000193944">
    <property type="component" value="Unassembled WGS sequence"/>
</dbReference>
<reference evidence="1 2" key="2">
    <citation type="submission" date="2016-08" db="EMBL/GenBank/DDBJ databases">
        <title>Pervasive Adenine N6-methylation of Active Genes in Fungi.</title>
        <authorList>
            <consortium name="DOE Joint Genome Institute"/>
            <person name="Mondo S.J."/>
            <person name="Dannebaum R.O."/>
            <person name="Kuo R.C."/>
            <person name="Labutti K."/>
            <person name="Haridas S."/>
            <person name="Kuo A."/>
            <person name="Salamov A."/>
            <person name="Ahrendt S.R."/>
            <person name="Lipzen A."/>
            <person name="Sullivan W."/>
            <person name="Andreopoulos W.B."/>
            <person name="Clum A."/>
            <person name="Lindquist E."/>
            <person name="Daum C."/>
            <person name="Ramamoorthy G.K."/>
            <person name="Gryganskyi A."/>
            <person name="Culley D."/>
            <person name="Magnuson J.K."/>
            <person name="James T.Y."/>
            <person name="O'Malley M.A."/>
            <person name="Stajich J.E."/>
            <person name="Spatafora J.W."/>
            <person name="Visel A."/>
            <person name="Grigoriev I.V."/>
        </authorList>
    </citation>
    <scope>NUCLEOTIDE SEQUENCE [LARGE SCALE GENOMIC DNA]</scope>
    <source>
        <strain evidence="1 2">S4</strain>
    </source>
</reference>
<evidence type="ECO:0000313" key="1">
    <source>
        <dbReference type="EMBL" id="ORX35191.1"/>
    </source>
</evidence>
<evidence type="ECO:0000313" key="2">
    <source>
        <dbReference type="Proteomes" id="UP000193944"/>
    </source>
</evidence>
<proteinExistence type="predicted"/>
<keyword evidence="2" id="KW-1185">Reference proteome</keyword>
<organism evidence="1 2">
    <name type="scientific">Anaeromyces robustus</name>
    <dbReference type="NCBI Taxonomy" id="1754192"/>
    <lineage>
        <taxon>Eukaryota</taxon>
        <taxon>Fungi</taxon>
        <taxon>Fungi incertae sedis</taxon>
        <taxon>Chytridiomycota</taxon>
        <taxon>Chytridiomycota incertae sedis</taxon>
        <taxon>Neocallimastigomycetes</taxon>
        <taxon>Neocallimastigales</taxon>
        <taxon>Neocallimastigaceae</taxon>
        <taxon>Anaeromyces</taxon>
    </lineage>
</organism>
<dbReference type="EMBL" id="MCFG01000970">
    <property type="protein sequence ID" value="ORX35191.1"/>
    <property type="molecule type" value="Genomic_DNA"/>
</dbReference>